<dbReference type="OrthoDB" id="8281907at2"/>
<dbReference type="PATRIC" id="fig|266834.11.peg.6133"/>
<dbReference type="PIR" id="C95993">
    <property type="entry name" value="C95993"/>
</dbReference>
<dbReference type="KEGG" id="sme:SM_b20913"/>
<evidence type="ECO:0000313" key="2">
    <source>
        <dbReference type="Proteomes" id="UP000001976"/>
    </source>
</evidence>
<organism evidence="1 2">
    <name type="scientific">Rhizobium meliloti (strain 1021)</name>
    <name type="common">Ensifer meliloti</name>
    <name type="synonym">Sinorhizobium meliloti</name>
    <dbReference type="NCBI Taxonomy" id="266834"/>
    <lineage>
        <taxon>Bacteria</taxon>
        <taxon>Pseudomonadati</taxon>
        <taxon>Pseudomonadota</taxon>
        <taxon>Alphaproteobacteria</taxon>
        <taxon>Hyphomicrobiales</taxon>
        <taxon>Rhizobiaceae</taxon>
        <taxon>Sinorhizobium/Ensifer group</taxon>
        <taxon>Sinorhizobium</taxon>
    </lineage>
</organism>
<dbReference type="HOGENOM" id="CLU_118108_0_0_5"/>
<protein>
    <submittedName>
        <fullName evidence="1">Uncharacterized protein</fullName>
    </submittedName>
</protein>
<proteinExistence type="predicted"/>
<dbReference type="AlphaFoldDB" id="Q92UC3"/>
<dbReference type="Proteomes" id="UP000001976">
    <property type="component" value="Plasmid pSymB"/>
</dbReference>
<accession>Q92UC3</accession>
<dbReference type="EnsemblBacteria" id="CAC49611">
    <property type="protein sequence ID" value="CAC49611"/>
    <property type="gene ID" value="SM_b20913"/>
</dbReference>
<reference evidence="1 2" key="1">
    <citation type="journal article" date="2001" name="Proc. Natl. Acad. Sci. U.S.A.">
        <title>The complete sequence of the 1,683-kb pSymB megaplasmid from the N2-fixing endosymbiont Sinorhizobium meliloti.</title>
        <authorList>
            <person name="Finan T.M."/>
            <person name="Weidner S."/>
            <person name="Wong K."/>
            <person name="Buhrmester J."/>
            <person name="Chain P."/>
            <person name="Vorholter F.J."/>
            <person name="Hernandez-Lucas I."/>
            <person name="Becker A."/>
            <person name="Cowie A."/>
            <person name="Gouzy J."/>
            <person name="Golding B."/>
            <person name="Puhler A."/>
        </authorList>
    </citation>
    <scope>NUCLEOTIDE SEQUENCE [LARGE SCALE GENOMIC DNA]</scope>
    <source>
        <strain evidence="1 2">1021</strain>
        <plasmid evidence="2">Plasmid pSymB</plasmid>
    </source>
</reference>
<dbReference type="EMBL" id="AL591985">
    <property type="protein sequence ID" value="CAC49611.1"/>
    <property type="molecule type" value="Genomic_DNA"/>
</dbReference>
<reference evidence="2" key="2">
    <citation type="journal article" date="2001" name="Science">
        <title>The composite genome of the legume symbiont Sinorhizobium meliloti.</title>
        <authorList>
            <person name="Galibert F."/>
            <person name="Finan T.M."/>
            <person name="Long S.R."/>
            <person name="Puehler A."/>
            <person name="Abola P."/>
            <person name="Ampe F."/>
            <person name="Barloy-Hubler F."/>
            <person name="Barnett M.J."/>
            <person name="Becker A."/>
            <person name="Boistard P."/>
            <person name="Bothe G."/>
            <person name="Boutry M."/>
            <person name="Bowser L."/>
            <person name="Buhrmester J."/>
            <person name="Cadieu E."/>
            <person name="Capela D."/>
            <person name="Chain P."/>
            <person name="Cowie A."/>
            <person name="Davis R.W."/>
            <person name="Dreano S."/>
            <person name="Federspiel N.A."/>
            <person name="Fisher R.F."/>
            <person name="Gloux S."/>
            <person name="Godrie T."/>
            <person name="Goffeau A."/>
            <person name="Golding B."/>
            <person name="Gouzy J."/>
            <person name="Gurjal M."/>
            <person name="Hernandez-Lucas I."/>
            <person name="Hong A."/>
            <person name="Huizar L."/>
            <person name="Hyman R.W."/>
            <person name="Jones T."/>
            <person name="Kahn D."/>
            <person name="Kahn M.L."/>
            <person name="Kalman S."/>
            <person name="Keating D.H."/>
            <person name="Kiss E."/>
            <person name="Komp C."/>
            <person name="Lelaure V."/>
            <person name="Masuy D."/>
            <person name="Palm C."/>
            <person name="Peck M.C."/>
            <person name="Pohl T.M."/>
            <person name="Portetelle D."/>
            <person name="Purnelle B."/>
            <person name="Ramsperger U."/>
            <person name="Surzycki R."/>
            <person name="Thebault P."/>
            <person name="Vandenbol M."/>
            <person name="Vorhoelter F.J."/>
            <person name="Weidner S."/>
            <person name="Wells D.H."/>
            <person name="Wong K."/>
            <person name="Yeh K.-C."/>
            <person name="Batut J."/>
        </authorList>
    </citation>
    <scope>NUCLEOTIDE SEQUENCE [LARGE SCALE GENOMIC DNA]</scope>
    <source>
        <strain evidence="2">1021</strain>
        <plasmid evidence="2">Plasmid pSymB</plasmid>
    </source>
</reference>
<geneLocation type="plasmid" evidence="1 2">
    <name>pSymB</name>
</geneLocation>
<keyword evidence="2" id="KW-1185">Reference proteome</keyword>
<gene>
    <name evidence="1" type="ORF">SM_b20913</name>
</gene>
<evidence type="ECO:0000313" key="1">
    <source>
        <dbReference type="EMBL" id="CAC49611.1"/>
    </source>
</evidence>
<sequence>MKMLSPLSPLTHSPAKTRIDSFGAENIIGTFSGDAARQSSIRGEFRRARVMRTLEDEIGTAIEVDLAVMPPHQRRAYAGLDQYRRPVEVRGVQELAKGIAESFGAFAIFDVETVLRSPAITPFVTQTLYAIPLELRRAACDRDRLKAEGARKEMARIISAALLARYHFEPLKHVSASCHPNWEQAFEQQFGTGRGGDRHE</sequence>
<keyword evidence="1" id="KW-0614">Plasmid</keyword>
<name>Q92UC3_RHIME</name>